<dbReference type="OrthoDB" id="9807125at2"/>
<evidence type="ECO:0000313" key="4">
    <source>
        <dbReference type="EMBL" id="SHN71479.1"/>
    </source>
</evidence>
<evidence type="ECO:0000313" key="5">
    <source>
        <dbReference type="Proteomes" id="UP000184096"/>
    </source>
</evidence>
<feature type="domain" description="CBS" evidence="3">
    <location>
        <begin position="21"/>
        <end position="79"/>
    </location>
</feature>
<accession>A0A1M7TL59</accession>
<proteinExistence type="predicted"/>
<dbReference type="Gene3D" id="3.10.580.10">
    <property type="entry name" value="CBS-domain"/>
    <property type="match status" value="1"/>
</dbReference>
<evidence type="ECO:0000259" key="3">
    <source>
        <dbReference type="PROSITE" id="PS51371"/>
    </source>
</evidence>
<dbReference type="Pfam" id="PF00571">
    <property type="entry name" value="CBS"/>
    <property type="match status" value="2"/>
</dbReference>
<dbReference type="SUPFAM" id="SSF54631">
    <property type="entry name" value="CBS-domain pair"/>
    <property type="match status" value="1"/>
</dbReference>
<keyword evidence="5" id="KW-1185">Reference proteome</keyword>
<dbReference type="EMBL" id="LT670849">
    <property type="protein sequence ID" value="SHN71479.1"/>
    <property type="molecule type" value="Genomic_DNA"/>
</dbReference>
<evidence type="ECO:0000256" key="1">
    <source>
        <dbReference type="ARBA" id="ARBA00023122"/>
    </source>
</evidence>
<name>A0A1M7TL59_9BRAD</name>
<dbReference type="Proteomes" id="UP000184096">
    <property type="component" value="Chromosome I"/>
</dbReference>
<organism evidence="4 5">
    <name type="scientific">Bradyrhizobium erythrophlei</name>
    <dbReference type="NCBI Taxonomy" id="1437360"/>
    <lineage>
        <taxon>Bacteria</taxon>
        <taxon>Pseudomonadati</taxon>
        <taxon>Pseudomonadota</taxon>
        <taxon>Alphaproteobacteria</taxon>
        <taxon>Hyphomicrobiales</taxon>
        <taxon>Nitrobacteraceae</taxon>
        <taxon>Bradyrhizobium</taxon>
    </lineage>
</organism>
<gene>
    <name evidence="4" type="ORF">SAMN05444170_2039</name>
</gene>
<dbReference type="InterPro" id="IPR000644">
    <property type="entry name" value="CBS_dom"/>
</dbReference>
<evidence type="ECO:0000256" key="2">
    <source>
        <dbReference type="PROSITE-ProRule" id="PRU00703"/>
    </source>
</evidence>
<dbReference type="InterPro" id="IPR044725">
    <property type="entry name" value="CBSX3_CBS_dom"/>
</dbReference>
<dbReference type="InterPro" id="IPR046342">
    <property type="entry name" value="CBS_dom_sf"/>
</dbReference>
<dbReference type="PROSITE" id="PS51371">
    <property type="entry name" value="CBS"/>
    <property type="match status" value="2"/>
</dbReference>
<dbReference type="InterPro" id="IPR051257">
    <property type="entry name" value="Diverse_CBS-Domain"/>
</dbReference>
<feature type="domain" description="CBS" evidence="3">
    <location>
        <begin position="87"/>
        <end position="142"/>
    </location>
</feature>
<dbReference type="PANTHER" id="PTHR43080">
    <property type="entry name" value="CBS DOMAIN-CONTAINING PROTEIN CBSX3, MITOCHONDRIAL"/>
    <property type="match status" value="1"/>
</dbReference>
<dbReference type="CDD" id="cd04623">
    <property type="entry name" value="CBS_pair_bac_euk"/>
    <property type="match status" value="1"/>
</dbReference>
<dbReference type="RefSeq" id="WP_083587530.1">
    <property type="nucleotide sequence ID" value="NZ_LT670849.1"/>
</dbReference>
<reference evidence="5" key="1">
    <citation type="submission" date="2016-11" db="EMBL/GenBank/DDBJ databases">
        <authorList>
            <person name="Varghese N."/>
            <person name="Submissions S."/>
        </authorList>
    </citation>
    <scope>NUCLEOTIDE SEQUENCE [LARGE SCALE GENOMIC DNA]</scope>
    <source>
        <strain evidence="5">GAS401</strain>
    </source>
</reference>
<dbReference type="PANTHER" id="PTHR43080:SF2">
    <property type="entry name" value="CBS DOMAIN-CONTAINING PROTEIN"/>
    <property type="match status" value="1"/>
</dbReference>
<keyword evidence="1 2" id="KW-0129">CBS domain</keyword>
<sequence>MDHPLRRPEEILAYRPLKQILKSGNVWAVASADTVQTAVRIMEEKNIGFLVVLEKDAIVGVVSERDCLRRVVLAGKTPQATAVKDIMVENVVKVGIEDTFAECLRLMHAHGIRHLPVLEKGRLVGVVSIRDLLREVVEHHARIIGELERERMTMLTSTV</sequence>
<dbReference type="AlphaFoldDB" id="A0A1M7TL59"/>
<protein>
    <submittedName>
        <fullName evidence="4">CBS domain-containing protein</fullName>
    </submittedName>
</protein>
<dbReference type="SMART" id="SM00116">
    <property type="entry name" value="CBS"/>
    <property type="match status" value="2"/>
</dbReference>